<dbReference type="Gene3D" id="2.40.50.140">
    <property type="entry name" value="Nucleic acid-binding proteins"/>
    <property type="match status" value="1"/>
</dbReference>
<protein>
    <recommendedName>
        <fullName evidence="2">Cold shock-like protein CspA</fullName>
    </recommendedName>
</protein>
<dbReference type="FunFam" id="2.40.50.140:FF:000006">
    <property type="entry name" value="Cold shock protein CspC"/>
    <property type="match status" value="1"/>
</dbReference>
<keyword evidence="6" id="KW-0010">Activator</keyword>
<evidence type="ECO:0000256" key="7">
    <source>
        <dbReference type="ARBA" id="ARBA00023163"/>
    </source>
</evidence>
<evidence type="ECO:0000256" key="1">
    <source>
        <dbReference type="ARBA" id="ARBA00004496"/>
    </source>
</evidence>
<dbReference type="InterPro" id="IPR012156">
    <property type="entry name" value="Cold_shock_CspA"/>
</dbReference>
<dbReference type="InterPro" id="IPR011129">
    <property type="entry name" value="CSD"/>
</dbReference>
<organism evidence="10 11">
    <name type="scientific">Burkholderia aenigmatica</name>
    <dbReference type="NCBI Taxonomy" id="2015348"/>
    <lineage>
        <taxon>Bacteria</taxon>
        <taxon>Pseudomonadati</taxon>
        <taxon>Pseudomonadota</taxon>
        <taxon>Betaproteobacteria</taxon>
        <taxon>Burkholderiales</taxon>
        <taxon>Burkholderiaceae</taxon>
        <taxon>Burkholderia</taxon>
        <taxon>Burkholderia cepacia complex</taxon>
    </lineage>
</organism>
<dbReference type="Proteomes" id="UP000494301">
    <property type="component" value="Unassembled WGS sequence"/>
</dbReference>
<reference evidence="10 11" key="1">
    <citation type="submission" date="2020-04" db="EMBL/GenBank/DDBJ databases">
        <authorList>
            <person name="Depoorter E."/>
        </authorList>
    </citation>
    <scope>NUCLEOTIDE SEQUENCE [LARGE SCALE GENOMIC DNA]</scope>
    <source>
        <strain evidence="10 11">BCC0217</strain>
    </source>
</reference>
<dbReference type="SMART" id="SM00357">
    <property type="entry name" value="CSP"/>
    <property type="match status" value="1"/>
</dbReference>
<feature type="domain" description="CSD" evidence="9">
    <location>
        <begin position="1"/>
        <end position="66"/>
    </location>
</feature>
<proteinExistence type="predicted"/>
<keyword evidence="4" id="KW-0805">Transcription regulation</keyword>
<evidence type="ECO:0000256" key="5">
    <source>
        <dbReference type="ARBA" id="ARBA00023125"/>
    </source>
</evidence>
<dbReference type="EMBL" id="CABWIL020000005">
    <property type="protein sequence ID" value="CAB3962212.1"/>
    <property type="molecule type" value="Genomic_DNA"/>
</dbReference>
<evidence type="ECO:0000313" key="10">
    <source>
        <dbReference type="EMBL" id="CAB3962212.1"/>
    </source>
</evidence>
<evidence type="ECO:0000256" key="4">
    <source>
        <dbReference type="ARBA" id="ARBA00023015"/>
    </source>
</evidence>
<dbReference type="RefSeq" id="WP_012339004.1">
    <property type="nucleotide sequence ID" value="NZ_CABVQF010000026.1"/>
</dbReference>
<dbReference type="PRINTS" id="PR00050">
    <property type="entry name" value="COLDSHOCK"/>
</dbReference>
<dbReference type="PROSITE" id="PS00352">
    <property type="entry name" value="CSD_1"/>
    <property type="match status" value="1"/>
</dbReference>
<dbReference type="PROSITE" id="PS51857">
    <property type="entry name" value="CSD_2"/>
    <property type="match status" value="1"/>
</dbReference>
<dbReference type="InterPro" id="IPR019844">
    <property type="entry name" value="CSD_CS"/>
</dbReference>
<sequence>MDTGTVKWFNDNKGFGFITPDSGGDDLFAHFSEIRGDGFKTLAEGQKVSYETKHGPKGLQASNIVPQ</sequence>
<dbReference type="GO" id="GO:0003677">
    <property type="term" value="F:DNA binding"/>
    <property type="evidence" value="ECO:0007669"/>
    <property type="project" value="UniProtKB-KW"/>
</dbReference>
<dbReference type="PANTHER" id="PTHR46565">
    <property type="entry name" value="COLD SHOCK DOMAIN PROTEIN 2"/>
    <property type="match status" value="1"/>
</dbReference>
<evidence type="ECO:0000259" key="9">
    <source>
        <dbReference type="PROSITE" id="PS51857"/>
    </source>
</evidence>
<dbReference type="PIRSF" id="PIRSF002599">
    <property type="entry name" value="Cold_shock_A"/>
    <property type="match status" value="1"/>
</dbReference>
<evidence type="ECO:0000313" key="11">
    <source>
        <dbReference type="Proteomes" id="UP000494301"/>
    </source>
</evidence>
<dbReference type="InterPro" id="IPR012340">
    <property type="entry name" value="NA-bd_OB-fold"/>
</dbReference>
<evidence type="ECO:0000256" key="3">
    <source>
        <dbReference type="ARBA" id="ARBA00022490"/>
    </source>
</evidence>
<keyword evidence="7" id="KW-0804">Transcription</keyword>
<dbReference type="InterPro" id="IPR002059">
    <property type="entry name" value="CSP_DNA-bd"/>
</dbReference>
<dbReference type="PANTHER" id="PTHR46565:SF20">
    <property type="entry name" value="COLD SHOCK DOMAIN-CONTAINING PROTEIN 4"/>
    <property type="match status" value="1"/>
</dbReference>
<evidence type="ECO:0000256" key="2">
    <source>
        <dbReference type="ARBA" id="ARBA00022332"/>
    </source>
</evidence>
<evidence type="ECO:0000256" key="6">
    <source>
        <dbReference type="ARBA" id="ARBA00023159"/>
    </source>
</evidence>
<comment type="subcellular location">
    <subcellularLocation>
        <location evidence="1 8">Cytoplasm</location>
    </subcellularLocation>
</comment>
<gene>
    <name evidence="10" type="ORF">BLA3211_01598</name>
</gene>
<dbReference type="SUPFAM" id="SSF50249">
    <property type="entry name" value="Nucleic acid-binding proteins"/>
    <property type="match status" value="1"/>
</dbReference>
<dbReference type="CDD" id="cd04458">
    <property type="entry name" value="CSP_CDS"/>
    <property type="match status" value="1"/>
</dbReference>
<dbReference type="AlphaFoldDB" id="A0A6J5IWE5"/>
<keyword evidence="5" id="KW-0238">DNA-binding</keyword>
<name>A0A6J5IWE5_9BURK</name>
<accession>A0A6J5IWE5</accession>
<evidence type="ECO:0000256" key="8">
    <source>
        <dbReference type="RuleBase" id="RU000408"/>
    </source>
</evidence>
<dbReference type="Pfam" id="PF00313">
    <property type="entry name" value="CSD"/>
    <property type="match status" value="1"/>
</dbReference>
<dbReference type="GO" id="GO:0005829">
    <property type="term" value="C:cytosol"/>
    <property type="evidence" value="ECO:0007669"/>
    <property type="project" value="UniProtKB-ARBA"/>
</dbReference>
<keyword evidence="3" id="KW-0963">Cytoplasm</keyword>